<proteinExistence type="predicted"/>
<protein>
    <submittedName>
        <fullName evidence="1">Uncharacterized protein</fullName>
    </submittedName>
</protein>
<evidence type="ECO:0000313" key="1">
    <source>
        <dbReference type="EMBL" id="CAE7840322.1"/>
    </source>
</evidence>
<dbReference type="Proteomes" id="UP000601435">
    <property type="component" value="Unassembled WGS sequence"/>
</dbReference>
<keyword evidence="2" id="KW-1185">Reference proteome</keyword>
<comment type="caution">
    <text evidence="1">The sequence shown here is derived from an EMBL/GenBank/DDBJ whole genome shotgun (WGS) entry which is preliminary data.</text>
</comment>
<organism evidence="1 2">
    <name type="scientific">Symbiodinium necroappetens</name>
    <dbReference type="NCBI Taxonomy" id="1628268"/>
    <lineage>
        <taxon>Eukaryota</taxon>
        <taxon>Sar</taxon>
        <taxon>Alveolata</taxon>
        <taxon>Dinophyceae</taxon>
        <taxon>Suessiales</taxon>
        <taxon>Symbiodiniaceae</taxon>
        <taxon>Symbiodinium</taxon>
    </lineage>
</organism>
<sequence length="118" mass="13471">MIAAFPMKGNFRWPRRWTFVRLPAVAQKCRRAELPRMKFPALPGRKLAFGGMTMKRNLKENLFEKRVPGSLCNHQAGLRGSRERSPEGLFLGEELSGTALEHQFVFERPVPCSRQGSN</sequence>
<evidence type="ECO:0000313" key="2">
    <source>
        <dbReference type="Proteomes" id="UP000601435"/>
    </source>
</evidence>
<dbReference type="EMBL" id="CAJNJA010050186">
    <property type="protein sequence ID" value="CAE7840322.1"/>
    <property type="molecule type" value="Genomic_DNA"/>
</dbReference>
<name>A0A812ZT64_9DINO</name>
<gene>
    <name evidence="1" type="ORF">SNEC2469_LOCUS25440</name>
</gene>
<dbReference type="AlphaFoldDB" id="A0A812ZT64"/>
<accession>A0A812ZT64</accession>
<reference evidence="1" key="1">
    <citation type="submission" date="2021-02" db="EMBL/GenBank/DDBJ databases">
        <authorList>
            <person name="Dougan E. K."/>
            <person name="Rhodes N."/>
            <person name="Thang M."/>
            <person name="Chan C."/>
        </authorList>
    </citation>
    <scope>NUCLEOTIDE SEQUENCE</scope>
</reference>